<accession>A0ABR3YXH4</accession>
<dbReference type="Proteomes" id="UP001583280">
    <property type="component" value="Unassembled WGS sequence"/>
</dbReference>
<evidence type="ECO:0000313" key="2">
    <source>
        <dbReference type="Proteomes" id="UP001583280"/>
    </source>
</evidence>
<dbReference type="EMBL" id="JAWDJO010000119">
    <property type="protein sequence ID" value="KAL1892953.1"/>
    <property type="molecule type" value="Genomic_DNA"/>
</dbReference>
<protein>
    <submittedName>
        <fullName evidence="1">Uncharacterized protein</fullName>
    </submittedName>
</protein>
<name>A0ABR3YXH4_9PEZI</name>
<evidence type="ECO:0000313" key="1">
    <source>
        <dbReference type="EMBL" id="KAL1892953.1"/>
    </source>
</evidence>
<gene>
    <name evidence="1" type="ORF">Cpir12675_004321</name>
</gene>
<organism evidence="1 2">
    <name type="scientific">Ceratocystis pirilliformis</name>
    <dbReference type="NCBI Taxonomy" id="259994"/>
    <lineage>
        <taxon>Eukaryota</taxon>
        <taxon>Fungi</taxon>
        <taxon>Dikarya</taxon>
        <taxon>Ascomycota</taxon>
        <taxon>Pezizomycotina</taxon>
        <taxon>Sordariomycetes</taxon>
        <taxon>Hypocreomycetidae</taxon>
        <taxon>Microascales</taxon>
        <taxon>Ceratocystidaceae</taxon>
        <taxon>Ceratocystis</taxon>
    </lineage>
</organism>
<sequence length="171" mass="18612">MLSFYHAVNAAAFVKLSALFVKMSQDASIGLSPDSVYTFLRTFTLTDQTSVEANIESAINLAYEISKEGLDITSKSTIDKAYHMSGIDRENQPVCEKAPAFIEASGGCSSKDNQIFNGNLQQDALLNYNISSIATAKTEHDMAISYNNSLQDGFNPPELAPDYVLMAGQHI</sequence>
<keyword evidence="2" id="KW-1185">Reference proteome</keyword>
<proteinExistence type="predicted"/>
<reference evidence="1 2" key="1">
    <citation type="journal article" date="2024" name="IMA Fungus">
        <title>IMA Genome - F19 : A genome assembly and annotation guide to empower mycologists, including annotated draft genome sequences of Ceratocystis pirilliformis, Diaporthe australafricana, Fusarium ophioides, Paecilomyces lecythidis, and Sporothrix stenoceras.</title>
        <authorList>
            <person name="Aylward J."/>
            <person name="Wilson A.M."/>
            <person name="Visagie C.M."/>
            <person name="Spraker J."/>
            <person name="Barnes I."/>
            <person name="Buitendag C."/>
            <person name="Ceriani C."/>
            <person name="Del Mar Angel L."/>
            <person name="du Plessis D."/>
            <person name="Fuchs T."/>
            <person name="Gasser K."/>
            <person name="Kramer D."/>
            <person name="Li W."/>
            <person name="Munsamy K."/>
            <person name="Piso A."/>
            <person name="Price J.L."/>
            <person name="Sonnekus B."/>
            <person name="Thomas C."/>
            <person name="van der Nest A."/>
            <person name="van Dijk A."/>
            <person name="van Heerden A."/>
            <person name="van Vuuren N."/>
            <person name="Yilmaz N."/>
            <person name="Duong T.A."/>
            <person name="van der Merwe N.A."/>
            <person name="Wingfield M.J."/>
            <person name="Wingfield B.D."/>
        </authorList>
    </citation>
    <scope>NUCLEOTIDE SEQUENCE [LARGE SCALE GENOMIC DNA]</scope>
    <source>
        <strain evidence="1 2">CMW 12675</strain>
    </source>
</reference>
<comment type="caution">
    <text evidence="1">The sequence shown here is derived from an EMBL/GenBank/DDBJ whole genome shotgun (WGS) entry which is preliminary data.</text>
</comment>